<name>V9VYF0_9RHOB</name>
<dbReference type="STRING" id="999552.METH_07075"/>
<protein>
    <submittedName>
        <fullName evidence="1">Uncharacterized protein</fullName>
    </submittedName>
</protein>
<evidence type="ECO:0000313" key="2">
    <source>
        <dbReference type="Proteomes" id="UP000018780"/>
    </source>
</evidence>
<reference evidence="1 2" key="1">
    <citation type="submission" date="2013-09" db="EMBL/GenBank/DDBJ databases">
        <authorList>
            <consortium name="DOE Joint Genome Institute"/>
            <person name="Klenk H.-P."/>
            <person name="Huntemann M."/>
            <person name="Han J."/>
            <person name="Chen A."/>
            <person name="Kyrpides N."/>
            <person name="Mavromatis K."/>
            <person name="Markowitz V."/>
            <person name="Palaniappan K."/>
            <person name="Ivanova N."/>
            <person name="Schaumberg A."/>
            <person name="Pati A."/>
            <person name="Liolios K."/>
            <person name="Nordberg H.P."/>
            <person name="Cantor M.N."/>
            <person name="Hua S.X."/>
            <person name="Woyke T."/>
        </authorList>
    </citation>
    <scope>NUCLEOTIDE SEQUENCE [LARGE SCALE GENOMIC DNA]</scope>
    <source>
        <strain evidence="1 2">DSM 14336</strain>
    </source>
</reference>
<sequence>MPGAEEQLHETFSTELITQKIRETEGNLKAAKLALANLIQRQRAEPCSCASR</sequence>
<dbReference type="PATRIC" id="fig|999552.6.peg.1421"/>
<dbReference type="HOGENOM" id="CLU_3081343_0_0_5"/>
<evidence type="ECO:0000313" key="1">
    <source>
        <dbReference type="EMBL" id="AHD02973.1"/>
    </source>
</evidence>
<keyword evidence="2" id="KW-1185">Reference proteome</keyword>
<accession>V9VYF0</accession>
<organism evidence="1 2">
    <name type="scientific">Leisingera methylohalidivorans DSM 14336</name>
    <dbReference type="NCBI Taxonomy" id="999552"/>
    <lineage>
        <taxon>Bacteria</taxon>
        <taxon>Pseudomonadati</taxon>
        <taxon>Pseudomonadota</taxon>
        <taxon>Alphaproteobacteria</taxon>
        <taxon>Rhodobacterales</taxon>
        <taxon>Roseobacteraceae</taxon>
        <taxon>Leisingera</taxon>
    </lineage>
</organism>
<dbReference type="AlphaFoldDB" id="V9VYF0"/>
<gene>
    <name evidence="1" type="ORF">METH_07075</name>
</gene>
<proteinExistence type="predicted"/>
<dbReference type="RefSeq" id="WP_024089691.1">
    <property type="nucleotide sequence ID" value="NC_023135.1"/>
</dbReference>
<dbReference type="Proteomes" id="UP000018780">
    <property type="component" value="Chromosome"/>
</dbReference>
<dbReference type="EMBL" id="CP006773">
    <property type="protein sequence ID" value="AHD02973.1"/>
    <property type="molecule type" value="Genomic_DNA"/>
</dbReference>
<dbReference type="KEGG" id="lmd:METH_07075"/>